<evidence type="ECO:0000259" key="14">
    <source>
        <dbReference type="PROSITE" id="PS51103"/>
    </source>
</evidence>
<comment type="subcellular location">
    <subcellularLocation>
        <location evidence="1">Cell membrane</location>
        <topology evidence="1">Multi-pass membrane protein</topology>
    </subcellularLocation>
</comment>
<evidence type="ECO:0000313" key="15">
    <source>
        <dbReference type="EMBL" id="TDW08634.1"/>
    </source>
</evidence>
<evidence type="ECO:0000256" key="10">
    <source>
        <dbReference type="ARBA" id="ARBA00023136"/>
    </source>
</evidence>
<comment type="caution">
    <text evidence="15">The sequence shown here is derived from an EMBL/GenBank/DDBJ whole genome shotgun (WGS) entry which is preliminary data.</text>
</comment>
<feature type="transmembrane region" description="Helical" evidence="12">
    <location>
        <begin position="285"/>
        <end position="306"/>
    </location>
</feature>
<keyword evidence="2" id="KW-0813">Transport</keyword>
<keyword evidence="6" id="KW-0598">Phosphotransferase system</keyword>
<feature type="transmembrane region" description="Helical" evidence="12">
    <location>
        <begin position="389"/>
        <end position="414"/>
    </location>
</feature>
<dbReference type="InterPro" id="IPR036878">
    <property type="entry name" value="Glu_permease_IIB"/>
</dbReference>
<dbReference type="InterPro" id="IPR013013">
    <property type="entry name" value="PTS_EIIC_1"/>
</dbReference>
<dbReference type="PROSITE" id="PS51098">
    <property type="entry name" value="PTS_EIIB_TYPE_1"/>
    <property type="match status" value="1"/>
</dbReference>
<evidence type="ECO:0000256" key="9">
    <source>
        <dbReference type="ARBA" id="ARBA00022989"/>
    </source>
</evidence>
<keyword evidence="4" id="KW-0762">Sugar transport</keyword>
<feature type="domain" description="PTS EIIB type-1" evidence="13">
    <location>
        <begin position="12"/>
        <end position="94"/>
    </location>
</feature>
<evidence type="ECO:0000256" key="1">
    <source>
        <dbReference type="ARBA" id="ARBA00004651"/>
    </source>
</evidence>
<organism evidence="15 16">
    <name type="scientific">Breznakia blatticola</name>
    <dbReference type="NCBI Taxonomy" id="1754012"/>
    <lineage>
        <taxon>Bacteria</taxon>
        <taxon>Bacillati</taxon>
        <taxon>Bacillota</taxon>
        <taxon>Erysipelotrichia</taxon>
        <taxon>Erysipelotrichales</taxon>
        <taxon>Erysipelotrichaceae</taxon>
        <taxon>Breznakia</taxon>
    </lineage>
</organism>
<dbReference type="PANTHER" id="PTHR30175:SF1">
    <property type="entry name" value="PTS SYSTEM ARBUTIN-, CELLOBIOSE-, AND SALICIN-SPECIFIC EIIBC COMPONENT-RELATED"/>
    <property type="match status" value="1"/>
</dbReference>
<dbReference type="InterPro" id="IPR050558">
    <property type="entry name" value="PTS_Sugar-Specific_Components"/>
</dbReference>
<dbReference type="Pfam" id="PF02378">
    <property type="entry name" value="PTS_EIIC"/>
    <property type="match status" value="1"/>
</dbReference>
<evidence type="ECO:0000256" key="6">
    <source>
        <dbReference type="ARBA" id="ARBA00022683"/>
    </source>
</evidence>
<keyword evidence="16" id="KW-1185">Reference proteome</keyword>
<dbReference type="GO" id="GO:0009401">
    <property type="term" value="P:phosphoenolpyruvate-dependent sugar phosphotransferase system"/>
    <property type="evidence" value="ECO:0007669"/>
    <property type="project" value="UniProtKB-KW"/>
</dbReference>
<feature type="active site" description="Phosphocysteine intermediate; for EIIB activity" evidence="11">
    <location>
        <position position="34"/>
    </location>
</feature>
<evidence type="ECO:0000256" key="11">
    <source>
        <dbReference type="PROSITE-ProRule" id="PRU00421"/>
    </source>
</evidence>
<feature type="transmembrane region" description="Helical" evidence="12">
    <location>
        <begin position="113"/>
        <end position="135"/>
    </location>
</feature>
<keyword evidence="7 12" id="KW-0812">Transmembrane</keyword>
<keyword evidence="8" id="KW-0418">Kinase</keyword>
<protein>
    <submittedName>
        <fullName evidence="15">PTS system beta-glucosides-specific IIC component</fullName>
    </submittedName>
</protein>
<dbReference type="AlphaFoldDB" id="A0A4R7ZA36"/>
<keyword evidence="3" id="KW-1003">Cell membrane</keyword>
<evidence type="ECO:0000313" key="16">
    <source>
        <dbReference type="Proteomes" id="UP000294743"/>
    </source>
</evidence>
<feature type="transmembrane region" description="Helical" evidence="12">
    <location>
        <begin position="178"/>
        <end position="197"/>
    </location>
</feature>
<dbReference type="GO" id="GO:0090589">
    <property type="term" value="F:protein-phosphocysteine-trehalose phosphotransferase system transporter activity"/>
    <property type="evidence" value="ECO:0007669"/>
    <property type="project" value="TreeGrafter"/>
</dbReference>
<dbReference type="EMBL" id="SODD01000068">
    <property type="protein sequence ID" value="TDW08634.1"/>
    <property type="molecule type" value="Genomic_DNA"/>
</dbReference>
<evidence type="ECO:0000256" key="2">
    <source>
        <dbReference type="ARBA" id="ARBA00022448"/>
    </source>
</evidence>
<feature type="transmembrane region" description="Helical" evidence="12">
    <location>
        <begin position="147"/>
        <end position="166"/>
    </location>
</feature>
<evidence type="ECO:0000256" key="3">
    <source>
        <dbReference type="ARBA" id="ARBA00022475"/>
    </source>
</evidence>
<evidence type="ECO:0000256" key="7">
    <source>
        <dbReference type="ARBA" id="ARBA00022692"/>
    </source>
</evidence>
<dbReference type="SUPFAM" id="SSF55604">
    <property type="entry name" value="Glucose permease domain IIB"/>
    <property type="match status" value="1"/>
</dbReference>
<gene>
    <name evidence="15" type="ORF">EDD63_1686</name>
</gene>
<dbReference type="Gene3D" id="3.30.1360.60">
    <property type="entry name" value="Glucose permease domain IIB"/>
    <property type="match status" value="1"/>
</dbReference>
<evidence type="ECO:0000256" key="12">
    <source>
        <dbReference type="SAM" id="Phobius"/>
    </source>
</evidence>
<accession>A0A4R7ZA36</accession>
<dbReference type="PROSITE" id="PS01035">
    <property type="entry name" value="PTS_EIIB_TYPE_1_CYS"/>
    <property type="match status" value="1"/>
</dbReference>
<evidence type="ECO:0000256" key="8">
    <source>
        <dbReference type="ARBA" id="ARBA00022777"/>
    </source>
</evidence>
<proteinExistence type="predicted"/>
<dbReference type="OrthoDB" id="9769191at2"/>
<dbReference type="InterPro" id="IPR001996">
    <property type="entry name" value="PTS_IIB_1"/>
</dbReference>
<feature type="transmembrane region" description="Helical" evidence="12">
    <location>
        <begin position="254"/>
        <end position="279"/>
    </location>
</feature>
<dbReference type="PROSITE" id="PS51103">
    <property type="entry name" value="PTS_EIIC_TYPE_1"/>
    <property type="match status" value="1"/>
</dbReference>
<evidence type="ECO:0000259" key="13">
    <source>
        <dbReference type="PROSITE" id="PS51098"/>
    </source>
</evidence>
<dbReference type="Proteomes" id="UP000294743">
    <property type="component" value="Unassembled WGS sequence"/>
</dbReference>
<dbReference type="InterPro" id="IPR003352">
    <property type="entry name" value="PTS_EIIC"/>
</dbReference>
<name>A0A4R7ZA36_9FIRM</name>
<keyword evidence="10 12" id="KW-0472">Membrane</keyword>
<keyword evidence="9 12" id="KW-1133">Transmembrane helix</keyword>
<dbReference type="GO" id="GO:0016301">
    <property type="term" value="F:kinase activity"/>
    <property type="evidence" value="ECO:0007669"/>
    <property type="project" value="UniProtKB-KW"/>
</dbReference>
<evidence type="ECO:0000256" key="4">
    <source>
        <dbReference type="ARBA" id="ARBA00022597"/>
    </source>
</evidence>
<dbReference type="GO" id="GO:0008982">
    <property type="term" value="F:protein-N(PI)-phosphohistidine-sugar phosphotransferase activity"/>
    <property type="evidence" value="ECO:0007669"/>
    <property type="project" value="InterPro"/>
</dbReference>
<reference evidence="15 16" key="1">
    <citation type="submission" date="2019-03" db="EMBL/GenBank/DDBJ databases">
        <title>Genomic Encyclopedia of Type Strains, Phase IV (KMG-IV): sequencing the most valuable type-strain genomes for metagenomic binning, comparative biology and taxonomic classification.</title>
        <authorList>
            <person name="Goeker M."/>
        </authorList>
    </citation>
    <scope>NUCLEOTIDE SEQUENCE [LARGE SCALE GENOMIC DNA]</scope>
    <source>
        <strain evidence="15 16">DSM 28867</strain>
    </source>
</reference>
<feature type="transmembrane region" description="Helical" evidence="12">
    <location>
        <begin position="209"/>
        <end position="233"/>
    </location>
</feature>
<evidence type="ECO:0000256" key="5">
    <source>
        <dbReference type="ARBA" id="ARBA00022679"/>
    </source>
</evidence>
<dbReference type="InterPro" id="IPR018113">
    <property type="entry name" value="PTrfase_EIIB_Cys"/>
</dbReference>
<dbReference type="GO" id="GO:0015771">
    <property type="term" value="P:trehalose transport"/>
    <property type="evidence" value="ECO:0007669"/>
    <property type="project" value="TreeGrafter"/>
</dbReference>
<dbReference type="PANTHER" id="PTHR30175">
    <property type="entry name" value="PHOSPHOTRANSFERASE SYSTEM TRANSPORT PROTEIN"/>
    <property type="match status" value="1"/>
</dbReference>
<dbReference type="RefSeq" id="WP_134171394.1">
    <property type="nucleotide sequence ID" value="NZ_SODD01000068.1"/>
</dbReference>
<feature type="transmembrane region" description="Helical" evidence="12">
    <location>
        <begin position="434"/>
        <end position="456"/>
    </location>
</feature>
<keyword evidence="5" id="KW-0808">Transferase</keyword>
<dbReference type="Pfam" id="PF00367">
    <property type="entry name" value="PTS_EIIB"/>
    <property type="match status" value="1"/>
</dbReference>
<dbReference type="GO" id="GO:0005886">
    <property type="term" value="C:plasma membrane"/>
    <property type="evidence" value="ECO:0007669"/>
    <property type="project" value="UniProtKB-SubCell"/>
</dbReference>
<feature type="domain" description="PTS EIIC type-1" evidence="14">
    <location>
        <begin position="108"/>
        <end position="467"/>
    </location>
</feature>
<sequence length="475" mass="51461">MSDKRKENLSYKEKGEAILKLVGGSDNVTGLTNCMTRLRFRLKDSLLFNVKALEELSYVLGAVKNDNEFQVIIGADVENFFQAIQSMLKDNTPEVEEKNTSIGNKLIDTLSGIFTPIIPALTAAGMLQALLALLVTFKVISADTQTYQILSFMGNTAFYFLPILIANSAAKKFKCNHYLAMMLGAMLLHPDFIGMVANSMESGVDINFIGIPVYNATYSSSVIPIILGVWVMSKVDPLVDRISPKPVKFFMRPMLTFLITGILTLVALGPIGYIVAVWISDGINMLNNIAGWIVPTVIGATLPLMVMTGVHHGLIPIAINNMATIGYDSMIFPGQLASNVAQGAAGFAVSLKAKDSQIKQMASATSFTAMCGITEPILYGVTMNVKTNLIATMVGGAVSGFFFGIFNVKNYLFAAPGLLTLTGYINESAGMNNFYLVIVGTLLGALVSFTLAFILYKDKSKDEKEIIHLNTVKNK</sequence>
<dbReference type="CDD" id="cd00212">
    <property type="entry name" value="PTS_IIB_glc"/>
    <property type="match status" value="1"/>
</dbReference>